<gene>
    <name evidence="4" type="ORF">ACFOES_00100</name>
</gene>
<feature type="domain" description="Chorismate mutase" evidence="3">
    <location>
        <begin position="4"/>
        <end position="95"/>
    </location>
</feature>
<dbReference type="SUPFAM" id="SSF48600">
    <property type="entry name" value="Chorismate mutase II"/>
    <property type="match status" value="1"/>
</dbReference>
<dbReference type="Gene3D" id="1.20.59.10">
    <property type="entry name" value="Chorismate mutase"/>
    <property type="match status" value="1"/>
</dbReference>
<protein>
    <recommendedName>
        <fullName evidence="1">chorismate mutase</fullName>
        <ecNumber evidence="1">5.4.99.5</ecNumber>
    </recommendedName>
</protein>
<dbReference type="EC" id="5.4.99.5" evidence="1"/>
<evidence type="ECO:0000259" key="3">
    <source>
        <dbReference type="PROSITE" id="PS51168"/>
    </source>
</evidence>
<dbReference type="RefSeq" id="WP_377830620.1">
    <property type="nucleotide sequence ID" value="NZ_JBHRSK010000001.1"/>
</dbReference>
<evidence type="ECO:0000256" key="2">
    <source>
        <dbReference type="ARBA" id="ARBA00023235"/>
    </source>
</evidence>
<dbReference type="Pfam" id="PF01817">
    <property type="entry name" value="CM_2"/>
    <property type="match status" value="1"/>
</dbReference>
<dbReference type="EMBL" id="JBHRSK010000001">
    <property type="protein sequence ID" value="MFC2966483.1"/>
    <property type="molecule type" value="Genomic_DNA"/>
</dbReference>
<dbReference type="PANTHER" id="PTHR38041">
    <property type="entry name" value="CHORISMATE MUTASE"/>
    <property type="match status" value="1"/>
</dbReference>
<accession>A0ABV7ABQ1</accession>
<evidence type="ECO:0000313" key="5">
    <source>
        <dbReference type="Proteomes" id="UP001595443"/>
    </source>
</evidence>
<keyword evidence="5" id="KW-1185">Reference proteome</keyword>
<dbReference type="InterPro" id="IPR036263">
    <property type="entry name" value="Chorismate_II_sf"/>
</dbReference>
<evidence type="ECO:0000256" key="1">
    <source>
        <dbReference type="ARBA" id="ARBA00012404"/>
    </source>
</evidence>
<reference evidence="5" key="1">
    <citation type="journal article" date="2019" name="Int. J. Syst. Evol. Microbiol.">
        <title>The Global Catalogue of Microorganisms (GCM) 10K type strain sequencing project: providing services to taxonomists for standard genome sequencing and annotation.</title>
        <authorList>
            <consortium name="The Broad Institute Genomics Platform"/>
            <consortium name="The Broad Institute Genome Sequencing Center for Infectious Disease"/>
            <person name="Wu L."/>
            <person name="Ma J."/>
        </authorList>
    </citation>
    <scope>NUCLEOTIDE SEQUENCE [LARGE SCALE GENOMIC DNA]</scope>
    <source>
        <strain evidence="5">KCTC 62192</strain>
    </source>
</reference>
<keyword evidence="2" id="KW-0413">Isomerase</keyword>
<comment type="caution">
    <text evidence="4">The sequence shown here is derived from an EMBL/GenBank/DDBJ whole genome shotgun (WGS) entry which is preliminary data.</text>
</comment>
<name>A0ABV7ABQ1_9RHOB</name>
<dbReference type="Proteomes" id="UP001595443">
    <property type="component" value="Unassembled WGS sequence"/>
</dbReference>
<dbReference type="PROSITE" id="PS51168">
    <property type="entry name" value="CHORISMATE_MUT_2"/>
    <property type="match status" value="1"/>
</dbReference>
<sequence length="105" mass="11488">MTDLARITSMAELRREIDAHDRGIVAALVRRAAMIDRAAELKPAEGLPARIGPRVEAVVENVRAAAVEGGLDPDLVERLWRELIEWSIAREEKVLGPSGPEGQGR</sequence>
<dbReference type="PANTHER" id="PTHR38041:SF1">
    <property type="entry name" value="CHORISMATE MUTASE"/>
    <property type="match status" value="1"/>
</dbReference>
<dbReference type="SMART" id="SM00830">
    <property type="entry name" value="CM_2"/>
    <property type="match status" value="1"/>
</dbReference>
<dbReference type="InterPro" id="IPR036979">
    <property type="entry name" value="CM_dom_sf"/>
</dbReference>
<dbReference type="InterPro" id="IPR051331">
    <property type="entry name" value="Chorismate_mutase-related"/>
</dbReference>
<proteinExistence type="predicted"/>
<organism evidence="4 5">
    <name type="scientific">Acidimangrovimonas pyrenivorans</name>
    <dbReference type="NCBI Taxonomy" id="2030798"/>
    <lineage>
        <taxon>Bacteria</taxon>
        <taxon>Pseudomonadati</taxon>
        <taxon>Pseudomonadota</taxon>
        <taxon>Alphaproteobacteria</taxon>
        <taxon>Rhodobacterales</taxon>
        <taxon>Paracoccaceae</taxon>
        <taxon>Acidimangrovimonas</taxon>
    </lineage>
</organism>
<dbReference type="InterPro" id="IPR002701">
    <property type="entry name" value="CM_II_prokaryot"/>
</dbReference>
<evidence type="ECO:0000313" key="4">
    <source>
        <dbReference type="EMBL" id="MFC2966483.1"/>
    </source>
</evidence>